<evidence type="ECO:0000313" key="8">
    <source>
        <dbReference type="EMBL" id="OJJ83303.1"/>
    </source>
</evidence>
<keyword evidence="9" id="KW-1185">Reference proteome</keyword>
<dbReference type="InterPro" id="IPR002677">
    <property type="entry name" value="Ribosomal_bL32"/>
</dbReference>
<keyword evidence="4" id="KW-0689">Ribosomal protein</keyword>
<sequence length="126" mass="14048">MALRMLPSTMSSQMIPRLLSFSPATGQWSRFFQSSSVLTQTLFRPVGLSLTIPGLLSDIWDSVLRAVPKKKVSHMKRRHRQMAGKALKDVKNLNTCSGCGQVKRAHVLCPHCVADIKKQWGKTQTA</sequence>
<evidence type="ECO:0000256" key="2">
    <source>
        <dbReference type="ARBA" id="ARBA00008560"/>
    </source>
</evidence>
<dbReference type="InterPro" id="IPR011332">
    <property type="entry name" value="Ribosomal_zn-bd"/>
</dbReference>
<dbReference type="GO" id="GO:0006412">
    <property type="term" value="P:translation"/>
    <property type="evidence" value="ECO:0007669"/>
    <property type="project" value="InterPro"/>
</dbReference>
<dbReference type="PANTHER" id="PTHR21026:SF2">
    <property type="entry name" value="LARGE RIBOSOMAL SUBUNIT PROTEIN BL32M"/>
    <property type="match status" value="1"/>
</dbReference>
<dbReference type="GO" id="GO:0005762">
    <property type="term" value="C:mitochondrial large ribosomal subunit"/>
    <property type="evidence" value="ECO:0007669"/>
    <property type="project" value="TreeGrafter"/>
</dbReference>
<reference evidence="9" key="1">
    <citation type="journal article" date="2017" name="Genome Biol.">
        <title>Comparative genomics reveals high biological diversity and specific adaptations in the industrially and medically important fungal genus Aspergillus.</title>
        <authorList>
            <person name="de Vries R.P."/>
            <person name="Riley R."/>
            <person name="Wiebenga A."/>
            <person name="Aguilar-Osorio G."/>
            <person name="Amillis S."/>
            <person name="Uchima C.A."/>
            <person name="Anderluh G."/>
            <person name="Asadollahi M."/>
            <person name="Askin M."/>
            <person name="Barry K."/>
            <person name="Battaglia E."/>
            <person name="Bayram O."/>
            <person name="Benocci T."/>
            <person name="Braus-Stromeyer S.A."/>
            <person name="Caldana C."/>
            <person name="Canovas D."/>
            <person name="Cerqueira G.C."/>
            <person name="Chen F."/>
            <person name="Chen W."/>
            <person name="Choi C."/>
            <person name="Clum A."/>
            <person name="Dos Santos R.A."/>
            <person name="Damasio A.R."/>
            <person name="Diallinas G."/>
            <person name="Emri T."/>
            <person name="Fekete E."/>
            <person name="Flipphi M."/>
            <person name="Freyberg S."/>
            <person name="Gallo A."/>
            <person name="Gournas C."/>
            <person name="Habgood R."/>
            <person name="Hainaut M."/>
            <person name="Harispe M.L."/>
            <person name="Henrissat B."/>
            <person name="Hilden K.S."/>
            <person name="Hope R."/>
            <person name="Hossain A."/>
            <person name="Karabika E."/>
            <person name="Karaffa L."/>
            <person name="Karanyi Z."/>
            <person name="Krasevec N."/>
            <person name="Kuo A."/>
            <person name="Kusch H."/>
            <person name="LaButti K."/>
            <person name="Lagendijk E.L."/>
            <person name="Lapidus A."/>
            <person name="Levasseur A."/>
            <person name="Lindquist E."/>
            <person name="Lipzen A."/>
            <person name="Logrieco A.F."/>
            <person name="MacCabe A."/>
            <person name="Maekelae M.R."/>
            <person name="Malavazi I."/>
            <person name="Melin P."/>
            <person name="Meyer V."/>
            <person name="Mielnichuk N."/>
            <person name="Miskei M."/>
            <person name="Molnar A.P."/>
            <person name="Mule G."/>
            <person name="Ngan C.Y."/>
            <person name="Orejas M."/>
            <person name="Orosz E."/>
            <person name="Ouedraogo J.P."/>
            <person name="Overkamp K.M."/>
            <person name="Park H.-S."/>
            <person name="Perrone G."/>
            <person name="Piumi F."/>
            <person name="Punt P.J."/>
            <person name="Ram A.F."/>
            <person name="Ramon A."/>
            <person name="Rauscher S."/>
            <person name="Record E."/>
            <person name="Riano-Pachon D.M."/>
            <person name="Robert V."/>
            <person name="Roehrig J."/>
            <person name="Ruller R."/>
            <person name="Salamov A."/>
            <person name="Salih N.S."/>
            <person name="Samson R.A."/>
            <person name="Sandor E."/>
            <person name="Sanguinetti M."/>
            <person name="Schuetze T."/>
            <person name="Sepcic K."/>
            <person name="Shelest E."/>
            <person name="Sherlock G."/>
            <person name="Sophianopoulou V."/>
            <person name="Squina F.M."/>
            <person name="Sun H."/>
            <person name="Susca A."/>
            <person name="Todd R.B."/>
            <person name="Tsang A."/>
            <person name="Unkles S.E."/>
            <person name="van de Wiele N."/>
            <person name="van Rossen-Uffink D."/>
            <person name="Oliveira J.V."/>
            <person name="Vesth T.C."/>
            <person name="Visser J."/>
            <person name="Yu J.-H."/>
            <person name="Zhou M."/>
            <person name="Andersen M.R."/>
            <person name="Archer D.B."/>
            <person name="Baker S.E."/>
            <person name="Benoit I."/>
            <person name="Brakhage A.A."/>
            <person name="Braus G.H."/>
            <person name="Fischer R."/>
            <person name="Frisvad J.C."/>
            <person name="Goldman G.H."/>
            <person name="Houbraken J."/>
            <person name="Oakley B."/>
            <person name="Pocsi I."/>
            <person name="Scazzocchio C."/>
            <person name="Seiboth B."/>
            <person name="vanKuyk P.A."/>
            <person name="Wortman J."/>
            <person name="Dyer P.S."/>
            <person name="Grigoriev I.V."/>
        </authorList>
    </citation>
    <scope>NUCLEOTIDE SEQUENCE [LARGE SCALE GENOMIC DNA]</scope>
    <source>
        <strain evidence="9">CBS 516.65</strain>
    </source>
</reference>
<evidence type="ECO:0000256" key="6">
    <source>
        <dbReference type="ARBA" id="ARBA00023274"/>
    </source>
</evidence>
<dbReference type="GO" id="GO:0003735">
    <property type="term" value="F:structural constituent of ribosome"/>
    <property type="evidence" value="ECO:0007669"/>
    <property type="project" value="InterPro"/>
</dbReference>
<comment type="similarity">
    <text evidence="2">Belongs to the bacterial ribosomal protein bL32 family.</text>
</comment>
<evidence type="ECO:0000256" key="4">
    <source>
        <dbReference type="ARBA" id="ARBA00022980"/>
    </source>
</evidence>
<dbReference type="STRING" id="1160497.A0A1L9VHD9"/>
<comment type="subcellular location">
    <subcellularLocation>
        <location evidence="1">Mitochondrion</location>
    </subcellularLocation>
</comment>
<dbReference type="SUPFAM" id="SSF57829">
    <property type="entry name" value="Zn-binding ribosomal proteins"/>
    <property type="match status" value="1"/>
</dbReference>
<dbReference type="RefSeq" id="XP_022400001.1">
    <property type="nucleotide sequence ID" value="XM_022546764.1"/>
</dbReference>
<dbReference type="VEuPathDB" id="FungiDB:ASPGLDRAFT_47834"/>
<evidence type="ECO:0000256" key="7">
    <source>
        <dbReference type="ARBA" id="ARBA00039935"/>
    </source>
</evidence>
<dbReference type="GeneID" id="34463025"/>
<dbReference type="EMBL" id="KV878899">
    <property type="protein sequence ID" value="OJJ83303.1"/>
    <property type="molecule type" value="Genomic_DNA"/>
</dbReference>
<organism evidence="8 9">
    <name type="scientific">Aspergillus glaucus CBS 516.65</name>
    <dbReference type="NCBI Taxonomy" id="1160497"/>
    <lineage>
        <taxon>Eukaryota</taxon>
        <taxon>Fungi</taxon>
        <taxon>Dikarya</taxon>
        <taxon>Ascomycota</taxon>
        <taxon>Pezizomycotina</taxon>
        <taxon>Eurotiomycetes</taxon>
        <taxon>Eurotiomycetidae</taxon>
        <taxon>Eurotiales</taxon>
        <taxon>Aspergillaceae</taxon>
        <taxon>Aspergillus</taxon>
        <taxon>Aspergillus subgen. Aspergillus</taxon>
    </lineage>
</organism>
<keyword evidence="6" id="KW-0687">Ribonucleoprotein</keyword>
<dbReference type="PANTHER" id="PTHR21026">
    <property type="entry name" value="39S RIBOSOMAL PROTEIN L32, MITOCHONDRIAL"/>
    <property type="match status" value="1"/>
</dbReference>
<evidence type="ECO:0000256" key="5">
    <source>
        <dbReference type="ARBA" id="ARBA00023128"/>
    </source>
</evidence>
<accession>A0A1L9VHD9</accession>
<dbReference type="Proteomes" id="UP000184300">
    <property type="component" value="Unassembled WGS sequence"/>
</dbReference>
<dbReference type="NCBIfam" id="TIGR01031">
    <property type="entry name" value="rpmF_bact"/>
    <property type="match status" value="1"/>
</dbReference>
<gene>
    <name evidence="8" type="ORF">ASPGLDRAFT_47834</name>
</gene>
<evidence type="ECO:0000313" key="9">
    <source>
        <dbReference type="Proteomes" id="UP000184300"/>
    </source>
</evidence>
<dbReference type="AlphaFoldDB" id="A0A1L9VHD9"/>
<keyword evidence="3" id="KW-0809">Transit peptide</keyword>
<evidence type="ECO:0000256" key="3">
    <source>
        <dbReference type="ARBA" id="ARBA00022946"/>
    </source>
</evidence>
<dbReference type="InterPro" id="IPR051991">
    <property type="entry name" value="Mitoribosomal_protein_bL32"/>
</dbReference>
<dbReference type="Pfam" id="PF01783">
    <property type="entry name" value="Ribosomal_L32p"/>
    <property type="match status" value="1"/>
</dbReference>
<name>A0A1L9VHD9_ASPGL</name>
<evidence type="ECO:0000256" key="1">
    <source>
        <dbReference type="ARBA" id="ARBA00004173"/>
    </source>
</evidence>
<proteinExistence type="inferred from homology"/>
<protein>
    <recommendedName>
        <fullName evidence="7">Large ribosomal subunit protein bL32m</fullName>
    </recommendedName>
</protein>
<dbReference type="OrthoDB" id="2014905at2759"/>
<keyword evidence="5" id="KW-0496">Mitochondrion</keyword>